<evidence type="ECO:0000259" key="5">
    <source>
        <dbReference type="SMART" id="SM00490"/>
    </source>
</evidence>
<dbReference type="InterPro" id="IPR053980">
    <property type="entry name" value="ISP_coupler"/>
</dbReference>
<dbReference type="CDD" id="cd18785">
    <property type="entry name" value="SF2_C"/>
    <property type="match status" value="1"/>
</dbReference>
<reference evidence="6" key="1">
    <citation type="submission" date="2019-09" db="EMBL/GenBank/DDBJ databases">
        <title>Characterisation of the sponge microbiome using genome-centric metagenomics.</title>
        <authorList>
            <person name="Engelberts J.P."/>
            <person name="Robbins S.J."/>
            <person name="De Goeij J.M."/>
            <person name="Aranda M."/>
            <person name="Bell S.C."/>
            <person name="Webster N.S."/>
        </authorList>
    </citation>
    <scope>NUCLEOTIDE SEQUENCE</scope>
    <source>
        <strain evidence="6">SB0662_bin_9</strain>
    </source>
</reference>
<dbReference type="SMART" id="SM00490">
    <property type="entry name" value="HELICc"/>
    <property type="match status" value="1"/>
</dbReference>
<dbReference type="AlphaFoldDB" id="A0A6B1DTK0"/>
<dbReference type="GO" id="GO:0004386">
    <property type="term" value="F:helicase activity"/>
    <property type="evidence" value="ECO:0007669"/>
    <property type="project" value="UniProtKB-KW"/>
</dbReference>
<dbReference type="Pfam" id="PF00271">
    <property type="entry name" value="Helicase_C"/>
    <property type="match status" value="1"/>
</dbReference>
<dbReference type="Gene3D" id="3.40.50.150">
    <property type="entry name" value="Vaccinia Virus protein VP39"/>
    <property type="match status" value="1"/>
</dbReference>
<dbReference type="InterPro" id="IPR027417">
    <property type="entry name" value="P-loop_NTPase"/>
</dbReference>
<keyword evidence="6" id="KW-0067">ATP-binding</keyword>
<keyword evidence="6" id="KW-0378">Hydrolase</keyword>
<dbReference type="GO" id="GO:0008170">
    <property type="term" value="F:N-methyltransferase activity"/>
    <property type="evidence" value="ECO:0007669"/>
    <property type="project" value="InterPro"/>
</dbReference>
<dbReference type="PRINTS" id="PR00507">
    <property type="entry name" value="N12N6MTFRASE"/>
</dbReference>
<dbReference type="Pfam" id="PF02384">
    <property type="entry name" value="N6_Mtase"/>
    <property type="match status" value="1"/>
</dbReference>
<evidence type="ECO:0000313" key="6">
    <source>
        <dbReference type="EMBL" id="MYD89694.1"/>
    </source>
</evidence>
<dbReference type="InterPro" id="IPR050953">
    <property type="entry name" value="N4_N6_ade-DNA_methylase"/>
</dbReference>
<dbReference type="InterPro" id="IPR003356">
    <property type="entry name" value="DNA_methylase_A-5"/>
</dbReference>
<dbReference type="Pfam" id="PF22240">
    <property type="entry name" value="ISP_coupler"/>
    <property type="match status" value="1"/>
</dbReference>
<keyword evidence="2" id="KW-0489">Methyltransferase</keyword>
<protein>
    <recommendedName>
        <fullName evidence="1">site-specific DNA-methyltransferase (adenine-specific)</fullName>
        <ecNumber evidence="1">2.1.1.72</ecNumber>
    </recommendedName>
</protein>
<dbReference type="SUPFAM" id="SSF53335">
    <property type="entry name" value="S-adenosyl-L-methionine-dependent methyltransferases"/>
    <property type="match status" value="1"/>
</dbReference>
<evidence type="ECO:0000256" key="3">
    <source>
        <dbReference type="ARBA" id="ARBA00022679"/>
    </source>
</evidence>
<dbReference type="SUPFAM" id="SSF52540">
    <property type="entry name" value="P-loop containing nucleoside triphosphate hydrolases"/>
    <property type="match status" value="1"/>
</dbReference>
<name>A0A6B1DTK0_9CHLR</name>
<accession>A0A6B1DTK0</accession>
<comment type="catalytic activity">
    <reaction evidence="4">
        <text>a 2'-deoxyadenosine in DNA + S-adenosyl-L-methionine = an N(6)-methyl-2'-deoxyadenosine in DNA + S-adenosyl-L-homocysteine + H(+)</text>
        <dbReference type="Rhea" id="RHEA:15197"/>
        <dbReference type="Rhea" id="RHEA-COMP:12418"/>
        <dbReference type="Rhea" id="RHEA-COMP:12419"/>
        <dbReference type="ChEBI" id="CHEBI:15378"/>
        <dbReference type="ChEBI" id="CHEBI:57856"/>
        <dbReference type="ChEBI" id="CHEBI:59789"/>
        <dbReference type="ChEBI" id="CHEBI:90615"/>
        <dbReference type="ChEBI" id="CHEBI:90616"/>
        <dbReference type="EC" id="2.1.1.72"/>
    </reaction>
</comment>
<dbReference type="InterPro" id="IPR041635">
    <property type="entry name" value="Type_ISP_LLaBIII_C"/>
</dbReference>
<dbReference type="GO" id="GO:0003677">
    <property type="term" value="F:DNA binding"/>
    <property type="evidence" value="ECO:0007669"/>
    <property type="project" value="InterPro"/>
</dbReference>
<keyword evidence="6" id="KW-0347">Helicase</keyword>
<dbReference type="EMBL" id="VXPY01000032">
    <property type="protein sequence ID" value="MYD89694.1"/>
    <property type="molecule type" value="Genomic_DNA"/>
</dbReference>
<proteinExistence type="predicted"/>
<gene>
    <name evidence="6" type="ORF">F4Y08_05055</name>
</gene>
<dbReference type="InterPro" id="IPR001650">
    <property type="entry name" value="Helicase_C-like"/>
</dbReference>
<evidence type="ECO:0000256" key="1">
    <source>
        <dbReference type="ARBA" id="ARBA00011900"/>
    </source>
</evidence>
<dbReference type="GO" id="GO:0009007">
    <property type="term" value="F:site-specific DNA-methyltransferase (adenine-specific) activity"/>
    <property type="evidence" value="ECO:0007669"/>
    <property type="project" value="UniProtKB-EC"/>
</dbReference>
<keyword evidence="3" id="KW-0808">Transferase</keyword>
<feature type="domain" description="Helicase C-terminal" evidence="5">
    <location>
        <begin position="180"/>
        <end position="268"/>
    </location>
</feature>
<dbReference type="GO" id="GO:0032259">
    <property type="term" value="P:methylation"/>
    <property type="evidence" value="ECO:0007669"/>
    <property type="project" value="UniProtKB-KW"/>
</dbReference>
<dbReference type="Pfam" id="PF18135">
    <property type="entry name" value="Type_ISP_C"/>
    <property type="match status" value="1"/>
</dbReference>
<dbReference type="Gene3D" id="3.40.50.300">
    <property type="entry name" value="P-loop containing nucleotide triphosphate hydrolases"/>
    <property type="match status" value="1"/>
</dbReference>
<dbReference type="PANTHER" id="PTHR33841:SF1">
    <property type="entry name" value="DNA METHYLTRANSFERASE A"/>
    <property type="match status" value="1"/>
</dbReference>
<evidence type="ECO:0000256" key="2">
    <source>
        <dbReference type="ARBA" id="ARBA00022603"/>
    </source>
</evidence>
<dbReference type="PANTHER" id="PTHR33841">
    <property type="entry name" value="DNA METHYLTRANSFERASE YEEA-RELATED"/>
    <property type="match status" value="1"/>
</dbReference>
<organism evidence="6">
    <name type="scientific">Caldilineaceae bacterium SB0662_bin_9</name>
    <dbReference type="NCBI Taxonomy" id="2605258"/>
    <lineage>
        <taxon>Bacteria</taxon>
        <taxon>Bacillati</taxon>
        <taxon>Chloroflexota</taxon>
        <taxon>Caldilineae</taxon>
        <taxon>Caldilineales</taxon>
        <taxon>Caldilineaceae</taxon>
    </lineage>
</organism>
<sequence length="1279" mass="144293">MEDTESKRQAKQEVSPFRLVHDGARIRARKRLYATATPRIYTSAAQSRAAANRALEIYSMDDARVYGPVFHRMQFSEAIEGGWLTDYKVIILTLKPDQVSVPLENYLAREKETGLNLEYAVKLLGCWDALADPEGFLSDRNVTGDQHNPLLRAITFTNTIKVSRMVETHWQDVLEAVRQQTGEEHRESLLPLEVAHVDGTQNSLDRQRKLAWLKKAEADGHAGCRVLTNARCLTEGVDVPALDAVLFLAPRKSQVDVVQAVGRVMRRAQGKEMGYIILPVVISEDEDPTAALDNNKTFQVVWSVLRALRSHDDRFDLEINSLDLNRKPPDRIVVVNGNGNGDGNGNDGPPTVQLNLDLVYKIPPGAIYAKVVEKCGDRKYWPQWAEDVARIADRIRVRVTGLIDNPGRITLRRDFQRFLADLRRTLHRELGEDDVVSMIAQHLVTGPVFQALFADYDFAALNPVSRALNRLVELLETEGLENETRDLEPFYASVRQRARALDNAEARQKVLLELYERFFAVALKKDAERLGIVYTPVEVVDFILHSADHALRQHFGRRLTDEDVHVLDPFTGTGTFIVRLLQNPELIRDADLARKFTSELHANEIVLLAYYIAAINIEEAYHGRRGMESEYEPFEGIALTDTFNLGEGEGQFPESLPVNSRRVRRQQASPIQVIAGNPPYSVGQRNALDENPNVSYPHLARRVRETYVERSPANLRASLYDSYKMALRWASDRIGEQGVVAFVTNGSFIDGNAEAGLRACLADEFSHLYVFNLRGNIRGNIRSHGNMPGEGGNVFDVTVSVAIVVLVRDPAHQGACRIHYRDIGDYLSREQKLQVVRNSGSIAGIADWHSIQPDEHHDWLDQRDPGYQVFMALGSKVAKSGNDSKLNVAIRYYSSGLKTNGDAWLYASEREVLAQRVQNMIAFYEDRRRQVEVGQISVDVATRNDAPNRFKWHGDLRDRFRRNQALGFQPDQLRTSMYRPFVKQHVYFDAILVQRRYQLPTMFPTPTAPNQVIGVTGKGETAGFSALITNITPDLHVIAGAQWFSRWRYEARDPDSPDAWAQTDDGGLDTVLGYRRVDNITDWCLQQFRTQYPNEHITKDDIWHYVYGLLHAPDYRERYRADLSKDLPRIPFAPDFGAFRDAGAALAALHLGYETCAEYDLQVDINGAGDSVYLLGDKKMQWGGTKKALDRSILHVTPTVTLRGIPDAAHAYVVNGRTPLEWAVDRLHIRRGKESGIVNDPNTWFADNPAGLVSHLRRLMHVSVETSRIVDALPPALAA</sequence>
<comment type="caution">
    <text evidence="6">The sequence shown here is derived from an EMBL/GenBank/DDBJ whole genome shotgun (WGS) entry which is preliminary data.</text>
</comment>
<dbReference type="InterPro" id="IPR029063">
    <property type="entry name" value="SAM-dependent_MTases_sf"/>
</dbReference>
<keyword evidence="6" id="KW-0547">Nucleotide-binding</keyword>
<evidence type="ECO:0000256" key="4">
    <source>
        <dbReference type="ARBA" id="ARBA00047942"/>
    </source>
</evidence>
<dbReference type="EC" id="2.1.1.72" evidence="1"/>